<evidence type="ECO:0000313" key="2">
    <source>
        <dbReference type="Ensembl" id="ENSCCRP00010076720.1"/>
    </source>
</evidence>
<dbReference type="PANTHER" id="PTHR33332">
    <property type="entry name" value="REVERSE TRANSCRIPTASE DOMAIN-CONTAINING PROTEIN"/>
    <property type="match status" value="1"/>
</dbReference>
<dbReference type="Ensembl" id="ENSCCRT00010085104.1">
    <property type="protein sequence ID" value="ENSCCRP00010076720.1"/>
    <property type="gene ID" value="ENSCCRG00010033516.1"/>
</dbReference>
<dbReference type="Proteomes" id="UP000694427">
    <property type="component" value="Unplaced"/>
</dbReference>
<reference evidence="2" key="1">
    <citation type="submission" date="2025-08" db="UniProtKB">
        <authorList>
            <consortium name="Ensembl"/>
        </authorList>
    </citation>
    <scope>IDENTIFICATION</scope>
</reference>
<organism evidence="2 3">
    <name type="scientific">Cyprinus carpio</name>
    <name type="common">Common carp</name>
    <dbReference type="NCBI Taxonomy" id="7962"/>
    <lineage>
        <taxon>Eukaryota</taxon>
        <taxon>Metazoa</taxon>
        <taxon>Chordata</taxon>
        <taxon>Craniata</taxon>
        <taxon>Vertebrata</taxon>
        <taxon>Euteleostomi</taxon>
        <taxon>Actinopterygii</taxon>
        <taxon>Neopterygii</taxon>
        <taxon>Teleostei</taxon>
        <taxon>Ostariophysi</taxon>
        <taxon>Cypriniformes</taxon>
        <taxon>Cyprinidae</taxon>
        <taxon>Cyprininae</taxon>
        <taxon>Cyprinus</taxon>
    </lineage>
</organism>
<dbReference type="AlphaFoldDB" id="A0A8C1MGT3"/>
<evidence type="ECO:0000259" key="1">
    <source>
        <dbReference type="PROSITE" id="PS50878"/>
    </source>
</evidence>
<dbReference type="Pfam" id="PF00078">
    <property type="entry name" value="RVT_1"/>
    <property type="match status" value="1"/>
</dbReference>
<dbReference type="PROSITE" id="PS50878">
    <property type="entry name" value="RT_POL"/>
    <property type="match status" value="1"/>
</dbReference>
<feature type="domain" description="Reverse transcriptase" evidence="1">
    <location>
        <begin position="1"/>
        <end position="206"/>
    </location>
</feature>
<dbReference type="InterPro" id="IPR000477">
    <property type="entry name" value="RT_dom"/>
</dbReference>
<sequence>QQFGFRQKHSKGSANCFLLEQIKGSLDKGNVVGAVFLNLKKAFDTVDHCILLQKLQQFQFSAAALLWFKSYLEDREQCVKVGTVKSNLSPNDLGVPQGSVLGPLLFSLYINDLPDCCQGVNCQLYADDTVIHVSAKTTVLAGQQLTQALHNISRWLQLSHLTLNTQKTFSVCFSINQRSPDSIFEVHLDHEPIHEVHETKYLGIILHKHLKFQSQVNHVYRKVKSNLNCFRFIRGELSHHAALLFMHAMVFSHLSYCITAWSQTSASTLKPVISLYKQAIKIFDKKTMRWHHCDIIQKHKLFTFENFVNFSILKN</sequence>
<evidence type="ECO:0000313" key="3">
    <source>
        <dbReference type="Proteomes" id="UP000694427"/>
    </source>
</evidence>
<reference evidence="2" key="2">
    <citation type="submission" date="2025-09" db="UniProtKB">
        <authorList>
            <consortium name="Ensembl"/>
        </authorList>
    </citation>
    <scope>IDENTIFICATION</scope>
</reference>
<dbReference type="CDD" id="cd01650">
    <property type="entry name" value="RT_nLTR_like"/>
    <property type="match status" value="1"/>
</dbReference>
<accession>A0A8C1MGT3</accession>
<dbReference type="InterPro" id="IPR043502">
    <property type="entry name" value="DNA/RNA_pol_sf"/>
</dbReference>
<name>A0A8C1MGT3_CYPCA</name>
<proteinExistence type="predicted"/>
<dbReference type="SUPFAM" id="SSF56672">
    <property type="entry name" value="DNA/RNA polymerases"/>
    <property type="match status" value="1"/>
</dbReference>
<protein>
    <recommendedName>
        <fullName evidence="1">Reverse transcriptase domain-containing protein</fullName>
    </recommendedName>
</protein>
<keyword evidence="3" id="KW-1185">Reference proteome</keyword>